<evidence type="ECO:0000256" key="4">
    <source>
        <dbReference type="ARBA" id="ARBA00023157"/>
    </source>
</evidence>
<comment type="caution">
    <text evidence="5">Lacks conserved residue(s) required for the propagation of feature annotation.</text>
</comment>
<gene>
    <name evidence="10" type="ORF">MICPUCDRAFT_54730</name>
</gene>
<proteinExistence type="predicted"/>
<dbReference type="Gene3D" id="2.130.10.30">
    <property type="entry name" value="Regulator of chromosome condensation 1/beta-lactamase-inhibitor protein II"/>
    <property type="match status" value="2"/>
</dbReference>
<evidence type="ECO:0000256" key="6">
    <source>
        <dbReference type="PROSITE-ProRule" id="PRU00235"/>
    </source>
</evidence>
<keyword evidence="3" id="KW-0106">Calcium</keyword>
<protein>
    <submittedName>
        <fullName evidence="10">Predicted protein</fullName>
    </submittedName>
</protein>
<reference evidence="10 11" key="1">
    <citation type="journal article" date="2009" name="Science">
        <title>Green evolution and dynamic adaptations revealed by genomes of the marine picoeukaryotes Micromonas.</title>
        <authorList>
            <person name="Worden A.Z."/>
            <person name="Lee J.H."/>
            <person name="Mock T."/>
            <person name="Rouze P."/>
            <person name="Simmons M.P."/>
            <person name="Aerts A.L."/>
            <person name="Allen A.E."/>
            <person name="Cuvelier M.L."/>
            <person name="Derelle E."/>
            <person name="Everett M.V."/>
            <person name="Foulon E."/>
            <person name="Grimwood J."/>
            <person name="Gundlach H."/>
            <person name="Henrissat B."/>
            <person name="Napoli C."/>
            <person name="McDonald S.M."/>
            <person name="Parker M.S."/>
            <person name="Rombauts S."/>
            <person name="Salamov A."/>
            <person name="Von Dassow P."/>
            <person name="Badger J.H."/>
            <person name="Coutinho P.M."/>
            <person name="Demir E."/>
            <person name="Dubchak I."/>
            <person name="Gentemann C."/>
            <person name="Eikrem W."/>
            <person name="Gready J.E."/>
            <person name="John U."/>
            <person name="Lanier W."/>
            <person name="Lindquist E.A."/>
            <person name="Lucas S."/>
            <person name="Mayer K.F."/>
            <person name="Moreau H."/>
            <person name="Not F."/>
            <person name="Otillar R."/>
            <person name="Panaud O."/>
            <person name="Pangilinan J."/>
            <person name="Paulsen I."/>
            <person name="Piegu B."/>
            <person name="Poliakov A."/>
            <person name="Robbens S."/>
            <person name="Schmutz J."/>
            <person name="Toulza E."/>
            <person name="Wyss T."/>
            <person name="Zelensky A."/>
            <person name="Zhou K."/>
            <person name="Armbrust E.V."/>
            <person name="Bhattacharya D."/>
            <person name="Goodenough U.W."/>
            <person name="Van de Peer Y."/>
            <person name="Grigoriev I.V."/>
        </authorList>
    </citation>
    <scope>NUCLEOTIDE SEQUENCE [LARGE SCALE GENOMIC DNA]</scope>
    <source>
        <strain evidence="10 11">CCMP1545</strain>
    </source>
</reference>
<evidence type="ECO:0000313" key="11">
    <source>
        <dbReference type="Proteomes" id="UP000001876"/>
    </source>
</evidence>
<dbReference type="InterPro" id="IPR002859">
    <property type="entry name" value="PKD/REJ-like"/>
</dbReference>
<feature type="repeat" description="RCC1" evidence="6">
    <location>
        <begin position="303"/>
        <end position="359"/>
    </location>
</feature>
<dbReference type="SUPFAM" id="SSF50985">
    <property type="entry name" value="RCC1/BLIP-II"/>
    <property type="match status" value="2"/>
</dbReference>
<evidence type="ECO:0000256" key="3">
    <source>
        <dbReference type="ARBA" id="ARBA00022837"/>
    </source>
</evidence>
<dbReference type="STRING" id="564608.C1NA19"/>
<evidence type="ECO:0000256" key="5">
    <source>
        <dbReference type="PROSITE-ProRule" id="PRU00076"/>
    </source>
</evidence>
<feature type="transmembrane region" description="Helical" evidence="8">
    <location>
        <begin position="67"/>
        <end position="87"/>
    </location>
</feature>
<dbReference type="InterPro" id="IPR009091">
    <property type="entry name" value="RCC1/BLIP-II"/>
</dbReference>
<keyword evidence="2" id="KW-0677">Repeat</keyword>
<dbReference type="InterPro" id="IPR000742">
    <property type="entry name" value="EGF"/>
</dbReference>
<name>C1NA19_MICPC</name>
<accession>C1NA19</accession>
<keyword evidence="8" id="KW-0812">Transmembrane</keyword>
<dbReference type="FunFam" id="2.10.25.10:FF:000027">
    <property type="entry name" value="Thrombospondin 3"/>
    <property type="match status" value="1"/>
</dbReference>
<dbReference type="KEGG" id="mpp:MICPUCDRAFT_54730"/>
<dbReference type="Gene3D" id="2.10.25.10">
    <property type="entry name" value="Laminin"/>
    <property type="match status" value="2"/>
</dbReference>
<keyword evidence="1 5" id="KW-0245">EGF-like domain</keyword>
<evidence type="ECO:0000256" key="1">
    <source>
        <dbReference type="ARBA" id="ARBA00022536"/>
    </source>
</evidence>
<feature type="compositionally biased region" description="Basic and acidic residues" evidence="7">
    <location>
        <begin position="1"/>
        <end position="22"/>
    </location>
</feature>
<dbReference type="EMBL" id="GG663752">
    <property type="protein sequence ID" value="EEH51044.1"/>
    <property type="molecule type" value="Genomic_DNA"/>
</dbReference>
<dbReference type="OMA" id="TASARHY"/>
<dbReference type="GO" id="GO:0005085">
    <property type="term" value="F:guanyl-nucleotide exchange factor activity"/>
    <property type="evidence" value="ECO:0007669"/>
    <property type="project" value="TreeGrafter"/>
</dbReference>
<dbReference type="PANTHER" id="PTHR45982">
    <property type="entry name" value="REGULATOR OF CHROMOSOME CONDENSATION"/>
    <property type="match status" value="1"/>
</dbReference>
<dbReference type="OrthoDB" id="538768at2759"/>
<evidence type="ECO:0000256" key="7">
    <source>
        <dbReference type="SAM" id="MobiDB-lite"/>
    </source>
</evidence>
<dbReference type="PANTHER" id="PTHR45982:SF1">
    <property type="entry name" value="REGULATOR OF CHROMOSOME CONDENSATION"/>
    <property type="match status" value="1"/>
</dbReference>
<dbReference type="Gene3D" id="2.60.40.10">
    <property type="entry name" value="Immunoglobulins"/>
    <property type="match status" value="1"/>
</dbReference>
<dbReference type="SMART" id="SM00179">
    <property type="entry name" value="EGF_CA"/>
    <property type="match status" value="3"/>
</dbReference>
<feature type="domain" description="EGF-like" evidence="9">
    <location>
        <begin position="1179"/>
        <end position="1222"/>
    </location>
</feature>
<dbReference type="PROSITE" id="PS50026">
    <property type="entry name" value="EGF_3"/>
    <property type="match status" value="1"/>
</dbReference>
<dbReference type="eggNOG" id="KOG1426">
    <property type="taxonomic scope" value="Eukaryota"/>
</dbReference>
<sequence length="1642" mass="170553">MSSDDARRAEATRGDHPPRGNARETCGGASRERATPPARAAARTRRAFDESIAFASKSSRARGRRSLVAFALVLATSLVLAAVPPVGAGLEKYQYMGAGIEHTCVVLDDGKAVCWGKISDGRLLGTSGGTSVDSPKDHPDVTCDFGTVGGVDLTVKSVSVGYKHSCAILSNDRVKCWGNNVDARLGIGITTSDSSQFAGDSLPYVELESATPTTPPFLAKEVVAGAKHSCAITTGDEPKLYCWGNNDQGQANVADTRTTIPRPRDAINFGFAPDGVVAYMPVSVSLGWSHTCAMVSPSDYTKPVVKCWGSNNKGQLGAISVGDRVAALQSPNAVVNFGLGRHAVQIVAGYESNCALLDNDEVKCWGSGDNGRLGNGATANVASTIDSVGVGCRDTSGSLQVCLKAKSLSLGTASARHYCAIEKDFETVKCWGHNTQGQLGIPSVPSVPSTQESSTPQDVDLKMLKSTDDTTLAASIVALTINGGPWASADTWSTEEADLYETDQKVMYLVNGECHTCAILADYYTIRCWGYNGVGQLGDGTNDHISDLPSVVQYTKYVNLGYDAINRRTPGRIPRYHNSLCTCPGMTPGMTSTTCRPGDLQPATKWHTCGEYSDTATTIHDNVYVSGRTVEKLNFSSVVTFNGRVELLDANALVRVDFSNVVSIREFLHVRENDALTSFAMDELVTVGSGDSAAHGIDVRFNDVLSKVSFAALTKVKGEDINVGNPMCTEINLPLMEQVNGHIILGGEDKNSDGVLKSGASKIFITSPCLCGTPTSKSSLTGCERVCEIPGMYNDEEDECNALSNRSPRVGPNWCNWDGSQCSNDIAYQGRPCPRPGETPPAERTAITEDTFDYCHRVNYFDAVTGGLSAGRRTIPRTSSNLDVSKSEIIYVCPTDAIDTATTILAGEDVAPEDDACKSNNGGCSDLVSCTPGVGGVVHCGACPPGYLGNGVVSSPASDDAPAYGCADVDECSTNNGGCGDSVACVNTEGGRACGLSTSGGECFANYGECDPLATCSDPDDDPTNGNVQCGACPSGYSLADGRCARVDACASSSCFAGVTCTPEAPPSVGYACGTCPSGYAGDGTSCVDIDECGTANGRCDLLTTCTNTPAGARTCSACPAGYFGSGETGCVAKTSSCAENNGGCDPLASCLDTGSGVSCGACPGGGGYSGTGATGCVDVDMCAPTNPCYLAVTCTDVEAPGAGFECGRCPQGMKGDGQTCELCTMSASITGVSTVESGTIARGLQNKIVTNIVYMEPACTNDEGYGFLWRIVDTSDGSQIALDASMTKSNTQQLFLPARTLPEGKTYAIRFDAFSKGNPAVLASANVILFVKASPLEAVVEGGSQIPDGVVFALGVAFTLDASESIDPDEESNPWSYQWECLKTVDATGDTTGALSCGSHYAAAWSNVAPVSVGYYAFRVTVSKGARSATATRYVHVVSGAANSPSVSIAPIPGGVVNAGARARLSATVTSTASSGTTTVAWTAKRYELTIDGAIDIASAVTVDLDAAGFLAIDSTTTSNLVLAPDALGRDGAALYSYAFAIDVSDANGVAKASIELRRNVPPVAGTIAALPANGIAAQTTFVIAVGGGWLDPDGHLPLMIRFTALVKGAPAYRSRLLQDYRCVPSARANVFHPSIAFLIY</sequence>
<feature type="region of interest" description="Disordered" evidence="7">
    <location>
        <begin position="1"/>
        <end position="44"/>
    </location>
</feature>
<organism evidence="11">
    <name type="scientific">Micromonas pusilla (strain CCMP1545)</name>
    <name type="common">Picoplanktonic green alga</name>
    <dbReference type="NCBI Taxonomy" id="564608"/>
    <lineage>
        <taxon>Eukaryota</taxon>
        <taxon>Viridiplantae</taxon>
        <taxon>Chlorophyta</taxon>
        <taxon>Mamiellophyceae</taxon>
        <taxon>Mamiellales</taxon>
        <taxon>Mamiellaceae</taxon>
        <taxon>Micromonas</taxon>
    </lineage>
</organism>
<dbReference type="GO" id="GO:0005737">
    <property type="term" value="C:cytoplasm"/>
    <property type="evidence" value="ECO:0007669"/>
    <property type="project" value="TreeGrafter"/>
</dbReference>
<dbReference type="InterPro" id="IPR013783">
    <property type="entry name" value="Ig-like_fold"/>
</dbReference>
<dbReference type="Pfam" id="PF13540">
    <property type="entry name" value="RCC1_2"/>
    <property type="match status" value="3"/>
</dbReference>
<keyword evidence="8" id="KW-0472">Membrane</keyword>
<dbReference type="Pfam" id="PF02010">
    <property type="entry name" value="REJ"/>
    <property type="match status" value="1"/>
</dbReference>
<evidence type="ECO:0000313" key="10">
    <source>
        <dbReference type="EMBL" id="EEH51044.1"/>
    </source>
</evidence>
<dbReference type="Proteomes" id="UP000001876">
    <property type="component" value="Unassembled WGS sequence"/>
</dbReference>
<dbReference type="InterPro" id="IPR000408">
    <property type="entry name" value="Reg_chr_condens"/>
</dbReference>
<dbReference type="SMART" id="SM00181">
    <property type="entry name" value="EGF"/>
    <property type="match status" value="6"/>
</dbReference>
<evidence type="ECO:0000259" key="9">
    <source>
        <dbReference type="PROSITE" id="PS50026"/>
    </source>
</evidence>
<keyword evidence="4" id="KW-1015">Disulfide bond</keyword>
<dbReference type="eggNOG" id="KOG4292">
    <property type="taxonomic scope" value="Eukaryota"/>
</dbReference>
<evidence type="ECO:0000256" key="8">
    <source>
        <dbReference type="SAM" id="Phobius"/>
    </source>
</evidence>
<keyword evidence="11" id="KW-1185">Reference proteome</keyword>
<keyword evidence="8" id="KW-1133">Transmembrane helix</keyword>
<dbReference type="GO" id="GO:0005509">
    <property type="term" value="F:calcium ion binding"/>
    <property type="evidence" value="ECO:0007669"/>
    <property type="project" value="InterPro"/>
</dbReference>
<dbReference type="InterPro" id="IPR051553">
    <property type="entry name" value="Ran_GTPase-activating"/>
</dbReference>
<dbReference type="RefSeq" id="XP_003064710.1">
    <property type="nucleotide sequence ID" value="XM_003064664.1"/>
</dbReference>
<dbReference type="PROSITE" id="PS50012">
    <property type="entry name" value="RCC1_3"/>
    <property type="match status" value="1"/>
</dbReference>
<dbReference type="InterPro" id="IPR001881">
    <property type="entry name" value="EGF-like_Ca-bd_dom"/>
</dbReference>
<dbReference type="GeneID" id="9690276"/>
<evidence type="ECO:0000256" key="2">
    <source>
        <dbReference type="ARBA" id="ARBA00022737"/>
    </source>
</evidence>